<dbReference type="PANTHER" id="PTHR43151">
    <property type="entry name" value="FEOA FAMILY PROTEIN"/>
    <property type="match status" value="1"/>
</dbReference>
<dbReference type="Gene3D" id="2.30.30.90">
    <property type="match status" value="1"/>
</dbReference>
<dbReference type="InterPro" id="IPR007167">
    <property type="entry name" value="Fe-transptr_FeoA-like"/>
</dbReference>
<dbReference type="SMART" id="SM00899">
    <property type="entry name" value="FeoA"/>
    <property type="match status" value="1"/>
</dbReference>
<keyword evidence="1" id="KW-0408">Iron</keyword>
<evidence type="ECO:0000256" key="1">
    <source>
        <dbReference type="ARBA" id="ARBA00023004"/>
    </source>
</evidence>
<gene>
    <name evidence="3" type="ORF">WMO25_17095</name>
</gene>
<dbReference type="PANTHER" id="PTHR43151:SF1">
    <property type="entry name" value="SSR2333 PROTEIN"/>
    <property type="match status" value="1"/>
</dbReference>
<name>A0ABV1B8N8_9FIRM</name>
<evidence type="ECO:0000313" key="4">
    <source>
        <dbReference type="Proteomes" id="UP001469749"/>
    </source>
</evidence>
<organism evidence="3 4">
    <name type="scientific">Coprococcus intestinihominis</name>
    <dbReference type="NCBI Taxonomy" id="3133154"/>
    <lineage>
        <taxon>Bacteria</taxon>
        <taxon>Bacillati</taxon>
        <taxon>Bacillota</taxon>
        <taxon>Clostridia</taxon>
        <taxon>Lachnospirales</taxon>
        <taxon>Lachnospiraceae</taxon>
        <taxon>Coprococcus</taxon>
    </lineage>
</organism>
<reference evidence="3 4" key="1">
    <citation type="submission" date="2024-03" db="EMBL/GenBank/DDBJ databases">
        <title>Human intestinal bacterial collection.</title>
        <authorList>
            <person name="Pauvert C."/>
            <person name="Hitch T.C.A."/>
            <person name="Clavel T."/>
        </authorList>
    </citation>
    <scope>NUCLEOTIDE SEQUENCE [LARGE SCALE GENOMIC DNA]</scope>
    <source>
        <strain evidence="3 4">CLA-AA-H190</strain>
    </source>
</reference>
<dbReference type="InterPro" id="IPR038157">
    <property type="entry name" value="FeoA_core_dom"/>
</dbReference>
<dbReference type="SUPFAM" id="SSF50037">
    <property type="entry name" value="C-terminal domain of transcriptional repressors"/>
    <property type="match status" value="1"/>
</dbReference>
<dbReference type="Proteomes" id="UP001469749">
    <property type="component" value="Unassembled WGS sequence"/>
</dbReference>
<comment type="caution">
    <text evidence="3">The sequence shown here is derived from an EMBL/GenBank/DDBJ whole genome shotgun (WGS) entry which is preliminary data.</text>
</comment>
<protein>
    <submittedName>
        <fullName evidence="3">Ferrous iron transport protein A</fullName>
    </submittedName>
</protein>
<evidence type="ECO:0000313" key="3">
    <source>
        <dbReference type="EMBL" id="MEQ2366785.1"/>
    </source>
</evidence>
<feature type="domain" description="Ferrous iron transporter FeoA-like" evidence="2">
    <location>
        <begin position="2"/>
        <end position="72"/>
    </location>
</feature>
<dbReference type="InterPro" id="IPR053184">
    <property type="entry name" value="FeoA-like"/>
</dbReference>
<dbReference type="InterPro" id="IPR008988">
    <property type="entry name" value="Transcriptional_repressor_C"/>
</dbReference>
<keyword evidence="4" id="KW-1185">Reference proteome</keyword>
<dbReference type="EMBL" id="JBBMEK010000360">
    <property type="protein sequence ID" value="MEQ2366785.1"/>
    <property type="molecule type" value="Genomic_DNA"/>
</dbReference>
<evidence type="ECO:0000259" key="2">
    <source>
        <dbReference type="SMART" id="SM00899"/>
    </source>
</evidence>
<proteinExistence type="predicted"/>
<accession>A0ABV1B8N8</accession>
<dbReference type="GeneID" id="74987309"/>
<sequence>MMPLALLGVGESGTITDIRGKEDVIHHLHNLGFAAGTDVEVVGNTDAGMIIAVKGSRVALNRGMASKITVNR</sequence>
<dbReference type="Pfam" id="PF04023">
    <property type="entry name" value="FeoA"/>
    <property type="match status" value="1"/>
</dbReference>
<dbReference type="RefSeq" id="WP_227081356.1">
    <property type="nucleotide sequence ID" value="NZ_JBBMEK010000360.1"/>
</dbReference>